<gene>
    <name evidence="2" type="ORF">WMW72_12370</name>
</gene>
<keyword evidence="2" id="KW-0378">Hydrolase</keyword>
<keyword evidence="3" id="KW-1185">Reference proteome</keyword>
<dbReference type="Gene3D" id="3.40.50.1820">
    <property type="entry name" value="alpha/beta hydrolase"/>
    <property type="match status" value="1"/>
</dbReference>
<dbReference type="SUPFAM" id="SSF53474">
    <property type="entry name" value="alpha/beta-Hydrolases"/>
    <property type="match status" value="1"/>
</dbReference>
<dbReference type="Pfam" id="PF12146">
    <property type="entry name" value="Hydrolase_4"/>
    <property type="match status" value="1"/>
</dbReference>
<feature type="domain" description="Serine aminopeptidase S33" evidence="1">
    <location>
        <begin position="2"/>
        <end position="151"/>
    </location>
</feature>
<comment type="caution">
    <text evidence="2">The sequence shown here is derived from an EMBL/GenBank/DDBJ whole genome shotgun (WGS) entry which is preliminary data.</text>
</comment>
<proteinExistence type="predicted"/>
<evidence type="ECO:0000313" key="2">
    <source>
        <dbReference type="EMBL" id="MEK8128700.1"/>
    </source>
</evidence>
<organism evidence="2 3">
    <name type="scientific">Paenibacillus filicis</name>
    <dbReference type="NCBI Taxonomy" id="669464"/>
    <lineage>
        <taxon>Bacteria</taxon>
        <taxon>Bacillati</taxon>
        <taxon>Bacillota</taxon>
        <taxon>Bacilli</taxon>
        <taxon>Bacillales</taxon>
        <taxon>Paenibacillaceae</taxon>
        <taxon>Paenibacillus</taxon>
    </lineage>
</organism>
<evidence type="ECO:0000313" key="3">
    <source>
        <dbReference type="Proteomes" id="UP001469365"/>
    </source>
</evidence>
<name>A0ABU9DKS9_9BACL</name>
<dbReference type="InterPro" id="IPR022742">
    <property type="entry name" value="Hydrolase_4"/>
</dbReference>
<protein>
    <submittedName>
        <fullName evidence="2">Alpha/beta hydrolase</fullName>
    </submittedName>
</protein>
<dbReference type="Proteomes" id="UP001469365">
    <property type="component" value="Unassembled WGS sequence"/>
</dbReference>
<dbReference type="GO" id="GO:0016787">
    <property type="term" value="F:hydrolase activity"/>
    <property type="evidence" value="ECO:0007669"/>
    <property type="project" value="UniProtKB-KW"/>
</dbReference>
<dbReference type="EMBL" id="JBBPCC010000007">
    <property type="protein sequence ID" value="MEK8128700.1"/>
    <property type="molecule type" value="Genomic_DNA"/>
</dbReference>
<reference evidence="2 3" key="1">
    <citation type="submission" date="2024-04" db="EMBL/GenBank/DDBJ databases">
        <title>draft genome sequnece of Paenibacillus filicis.</title>
        <authorList>
            <person name="Kim D.-U."/>
        </authorList>
    </citation>
    <scope>NUCLEOTIDE SEQUENCE [LARGE SCALE GENOMIC DNA]</scope>
    <source>
        <strain evidence="2 3">KACC14197</strain>
    </source>
</reference>
<accession>A0ABU9DKS9</accession>
<sequence length="173" mass="18462">MVQAAHQQFPSVPVFLGGHSAGAGLVVNYANYPHHESVNGYLFVAPDFGPRSDTMREGNGNFATVCMKAFVAHAITGGLLKGHAVGVRYNYSPEQLNSSIGLVQYNSVNMSLALNPAKPSQEVSRLDKPFGLWIGEDDEIMDPPKVVAYAGHASAPAIPCRNCAWAEASAHPQ</sequence>
<evidence type="ECO:0000259" key="1">
    <source>
        <dbReference type="Pfam" id="PF12146"/>
    </source>
</evidence>
<dbReference type="InterPro" id="IPR029058">
    <property type="entry name" value="AB_hydrolase_fold"/>
</dbReference>